<dbReference type="SUPFAM" id="SSF46689">
    <property type="entry name" value="Homeodomain-like"/>
    <property type="match status" value="1"/>
</dbReference>
<evidence type="ECO:0000256" key="3">
    <source>
        <dbReference type="SAM" id="MobiDB-lite"/>
    </source>
</evidence>
<dbReference type="InterPro" id="IPR050560">
    <property type="entry name" value="MYB_TF"/>
</dbReference>
<dbReference type="CDD" id="cd00167">
    <property type="entry name" value="SANT"/>
    <property type="match status" value="1"/>
</dbReference>
<accession>A0AA88VQS2</accession>
<dbReference type="Proteomes" id="UP001188597">
    <property type="component" value="Unassembled WGS sequence"/>
</dbReference>
<name>A0AA88VQS2_9ASTE</name>
<evidence type="ECO:0000313" key="5">
    <source>
        <dbReference type="EMBL" id="KAK3012174.1"/>
    </source>
</evidence>
<evidence type="ECO:0000259" key="4">
    <source>
        <dbReference type="PROSITE" id="PS51294"/>
    </source>
</evidence>
<dbReference type="GO" id="GO:0005634">
    <property type="term" value="C:nucleus"/>
    <property type="evidence" value="ECO:0007669"/>
    <property type="project" value="UniProtKB-SubCell"/>
</dbReference>
<dbReference type="PANTHER" id="PTHR45614">
    <property type="entry name" value="MYB PROTEIN-RELATED"/>
    <property type="match status" value="1"/>
</dbReference>
<proteinExistence type="predicted"/>
<gene>
    <name evidence="5" type="ORF">RJ639_010473</name>
</gene>
<dbReference type="InterPro" id="IPR001005">
    <property type="entry name" value="SANT/Myb"/>
</dbReference>
<evidence type="ECO:0000256" key="2">
    <source>
        <dbReference type="ARBA" id="ARBA00023242"/>
    </source>
</evidence>
<dbReference type="EMBL" id="JAVXUP010001396">
    <property type="protein sequence ID" value="KAK3012174.1"/>
    <property type="molecule type" value="Genomic_DNA"/>
</dbReference>
<evidence type="ECO:0000256" key="1">
    <source>
        <dbReference type="ARBA" id="ARBA00004123"/>
    </source>
</evidence>
<feature type="domain" description="HTH myb-type" evidence="4">
    <location>
        <begin position="63"/>
        <end position="105"/>
    </location>
</feature>
<keyword evidence="6" id="KW-1185">Reference proteome</keyword>
<keyword evidence="2" id="KW-0539">Nucleus</keyword>
<sequence length="273" mass="29553">MAQVGKERALEGSESCSEEPNNGNSAAEAGLTMADTANPAPKIVAMALWLLKIAQMMGFSGGEDEMIVRAHASFGNKRATIARLLNGRIDNAIKNHWNSMLKRRTNGGFDGSDERWGQVLKWLESGDVTVSMFSMCLNANSQIGSEVSDSRNLVTLLVDMNVGNLPIMQLVVESSPPILMESPTTLTLYLPGTGSQVYEIHNEMPPRAEACVGLAKFSDEIFSVMQEMIKKEVRDYLEGEDDGGGVRNAGLKRIGLGKMDLNLSACQSKIGIP</sequence>
<dbReference type="PANTHER" id="PTHR45614:SF124">
    <property type="entry name" value="OS03G0424300 PROTEIN"/>
    <property type="match status" value="1"/>
</dbReference>
<evidence type="ECO:0000313" key="6">
    <source>
        <dbReference type="Proteomes" id="UP001188597"/>
    </source>
</evidence>
<dbReference type="Pfam" id="PF00249">
    <property type="entry name" value="Myb_DNA-binding"/>
    <property type="match status" value="1"/>
</dbReference>
<feature type="region of interest" description="Disordered" evidence="3">
    <location>
        <begin position="1"/>
        <end position="27"/>
    </location>
</feature>
<feature type="compositionally biased region" description="Basic and acidic residues" evidence="3">
    <location>
        <begin position="1"/>
        <end position="11"/>
    </location>
</feature>
<feature type="compositionally biased region" description="Polar residues" evidence="3">
    <location>
        <begin position="14"/>
        <end position="25"/>
    </location>
</feature>
<dbReference type="GO" id="GO:0000981">
    <property type="term" value="F:DNA-binding transcription factor activity, RNA polymerase II-specific"/>
    <property type="evidence" value="ECO:0007669"/>
    <property type="project" value="TreeGrafter"/>
</dbReference>
<reference evidence="5" key="1">
    <citation type="submission" date="2022-12" db="EMBL/GenBank/DDBJ databases">
        <title>Draft genome assemblies for two species of Escallonia (Escalloniales).</title>
        <authorList>
            <person name="Chanderbali A."/>
            <person name="Dervinis C."/>
            <person name="Anghel I."/>
            <person name="Soltis D."/>
            <person name="Soltis P."/>
            <person name="Zapata F."/>
        </authorList>
    </citation>
    <scope>NUCLEOTIDE SEQUENCE</scope>
    <source>
        <strain evidence="5">UCBG64.0493</strain>
        <tissue evidence="5">Leaf</tissue>
    </source>
</reference>
<comment type="caution">
    <text evidence="5">The sequence shown here is derived from an EMBL/GenBank/DDBJ whole genome shotgun (WGS) entry which is preliminary data.</text>
</comment>
<dbReference type="PROSITE" id="PS51294">
    <property type="entry name" value="HTH_MYB"/>
    <property type="match status" value="1"/>
</dbReference>
<dbReference type="SMART" id="SM00717">
    <property type="entry name" value="SANT"/>
    <property type="match status" value="1"/>
</dbReference>
<dbReference type="InterPro" id="IPR017930">
    <property type="entry name" value="Myb_dom"/>
</dbReference>
<dbReference type="InterPro" id="IPR009057">
    <property type="entry name" value="Homeodomain-like_sf"/>
</dbReference>
<protein>
    <recommendedName>
        <fullName evidence="4">HTH myb-type domain-containing protein</fullName>
    </recommendedName>
</protein>
<comment type="subcellular location">
    <subcellularLocation>
        <location evidence="1">Nucleus</location>
    </subcellularLocation>
</comment>
<dbReference type="AlphaFoldDB" id="A0AA88VQS2"/>
<dbReference type="GO" id="GO:0000978">
    <property type="term" value="F:RNA polymerase II cis-regulatory region sequence-specific DNA binding"/>
    <property type="evidence" value="ECO:0007669"/>
    <property type="project" value="TreeGrafter"/>
</dbReference>
<organism evidence="5 6">
    <name type="scientific">Escallonia herrerae</name>
    <dbReference type="NCBI Taxonomy" id="1293975"/>
    <lineage>
        <taxon>Eukaryota</taxon>
        <taxon>Viridiplantae</taxon>
        <taxon>Streptophyta</taxon>
        <taxon>Embryophyta</taxon>
        <taxon>Tracheophyta</taxon>
        <taxon>Spermatophyta</taxon>
        <taxon>Magnoliopsida</taxon>
        <taxon>eudicotyledons</taxon>
        <taxon>Gunneridae</taxon>
        <taxon>Pentapetalae</taxon>
        <taxon>asterids</taxon>
        <taxon>campanulids</taxon>
        <taxon>Escalloniales</taxon>
        <taxon>Escalloniaceae</taxon>
        <taxon>Escallonia</taxon>
    </lineage>
</organism>
<dbReference type="Gene3D" id="1.10.10.60">
    <property type="entry name" value="Homeodomain-like"/>
    <property type="match status" value="1"/>
</dbReference>